<dbReference type="EMBL" id="BGZK01001585">
    <property type="protein sequence ID" value="GBP82776.1"/>
    <property type="molecule type" value="Genomic_DNA"/>
</dbReference>
<dbReference type="Proteomes" id="UP000299102">
    <property type="component" value="Unassembled WGS sequence"/>
</dbReference>
<feature type="compositionally biased region" description="Basic and acidic residues" evidence="1">
    <location>
        <begin position="9"/>
        <end position="19"/>
    </location>
</feature>
<feature type="region of interest" description="Disordered" evidence="1">
    <location>
        <begin position="7"/>
        <end position="74"/>
    </location>
</feature>
<name>A0A4C1Z2G2_EUMVA</name>
<evidence type="ECO:0000313" key="2">
    <source>
        <dbReference type="EMBL" id="GBP82776.1"/>
    </source>
</evidence>
<comment type="caution">
    <text evidence="2">The sequence shown here is derived from an EMBL/GenBank/DDBJ whole genome shotgun (WGS) entry which is preliminary data.</text>
</comment>
<dbReference type="AlphaFoldDB" id="A0A4C1Z2G2"/>
<protein>
    <submittedName>
        <fullName evidence="2">Uncharacterized protein</fullName>
    </submittedName>
</protein>
<accession>A0A4C1Z2G2</accession>
<organism evidence="2 3">
    <name type="scientific">Eumeta variegata</name>
    <name type="common">Bagworm moth</name>
    <name type="synonym">Eumeta japonica</name>
    <dbReference type="NCBI Taxonomy" id="151549"/>
    <lineage>
        <taxon>Eukaryota</taxon>
        <taxon>Metazoa</taxon>
        <taxon>Ecdysozoa</taxon>
        <taxon>Arthropoda</taxon>
        <taxon>Hexapoda</taxon>
        <taxon>Insecta</taxon>
        <taxon>Pterygota</taxon>
        <taxon>Neoptera</taxon>
        <taxon>Endopterygota</taxon>
        <taxon>Lepidoptera</taxon>
        <taxon>Glossata</taxon>
        <taxon>Ditrysia</taxon>
        <taxon>Tineoidea</taxon>
        <taxon>Psychidae</taxon>
        <taxon>Oiketicinae</taxon>
        <taxon>Eumeta</taxon>
    </lineage>
</organism>
<gene>
    <name evidence="2" type="ORF">EVAR_94934_1</name>
</gene>
<keyword evidence="3" id="KW-1185">Reference proteome</keyword>
<sequence>MCISALRSAHTEMTGDAKRVGTQQETAGRTAATPQKEVKYRSGPPGPPGKRGKKGKKGEAGEPGAPVSVSPSPPVRYLDSLSHALCPCPVPGGHRSARQERIPGIVIFCLLLTDRSDIASAARLSHAAPRPGRACARAPAAVTSTSARAASAARRRSILYSHFPLTAFYERFA</sequence>
<proteinExistence type="predicted"/>
<reference evidence="2 3" key="1">
    <citation type="journal article" date="2019" name="Commun. Biol.">
        <title>The bagworm genome reveals a unique fibroin gene that provides high tensile strength.</title>
        <authorList>
            <person name="Kono N."/>
            <person name="Nakamura H."/>
            <person name="Ohtoshi R."/>
            <person name="Tomita M."/>
            <person name="Numata K."/>
            <person name="Arakawa K."/>
        </authorList>
    </citation>
    <scope>NUCLEOTIDE SEQUENCE [LARGE SCALE GENOMIC DNA]</scope>
</reference>
<evidence type="ECO:0000313" key="3">
    <source>
        <dbReference type="Proteomes" id="UP000299102"/>
    </source>
</evidence>
<evidence type="ECO:0000256" key="1">
    <source>
        <dbReference type="SAM" id="MobiDB-lite"/>
    </source>
</evidence>